<accession>A0A921QF32</accession>
<dbReference type="Proteomes" id="UP000807115">
    <property type="component" value="Chromosome 8"/>
</dbReference>
<evidence type="ECO:0000313" key="1">
    <source>
        <dbReference type="EMBL" id="KAG0519845.1"/>
    </source>
</evidence>
<gene>
    <name evidence="1" type="ORF">BDA96_08G021400</name>
</gene>
<reference evidence="1" key="1">
    <citation type="journal article" date="2019" name="BMC Genomics">
        <title>A new reference genome for Sorghum bicolor reveals high levels of sequence similarity between sweet and grain genotypes: implications for the genetics of sugar metabolism.</title>
        <authorList>
            <person name="Cooper E.A."/>
            <person name="Brenton Z.W."/>
            <person name="Flinn B.S."/>
            <person name="Jenkins J."/>
            <person name="Shu S."/>
            <person name="Flowers D."/>
            <person name="Luo F."/>
            <person name="Wang Y."/>
            <person name="Xia P."/>
            <person name="Barry K."/>
            <person name="Daum C."/>
            <person name="Lipzen A."/>
            <person name="Yoshinaga Y."/>
            <person name="Schmutz J."/>
            <person name="Saski C."/>
            <person name="Vermerris W."/>
            <person name="Kresovich S."/>
        </authorList>
    </citation>
    <scope>NUCLEOTIDE SEQUENCE</scope>
</reference>
<organism evidence="1 2">
    <name type="scientific">Sorghum bicolor</name>
    <name type="common">Sorghum</name>
    <name type="synonym">Sorghum vulgare</name>
    <dbReference type="NCBI Taxonomy" id="4558"/>
    <lineage>
        <taxon>Eukaryota</taxon>
        <taxon>Viridiplantae</taxon>
        <taxon>Streptophyta</taxon>
        <taxon>Embryophyta</taxon>
        <taxon>Tracheophyta</taxon>
        <taxon>Spermatophyta</taxon>
        <taxon>Magnoliopsida</taxon>
        <taxon>Liliopsida</taxon>
        <taxon>Poales</taxon>
        <taxon>Poaceae</taxon>
        <taxon>PACMAD clade</taxon>
        <taxon>Panicoideae</taxon>
        <taxon>Andropogonodae</taxon>
        <taxon>Andropogoneae</taxon>
        <taxon>Sorghinae</taxon>
        <taxon>Sorghum</taxon>
    </lineage>
</organism>
<evidence type="ECO:0000313" key="2">
    <source>
        <dbReference type="Proteomes" id="UP000807115"/>
    </source>
</evidence>
<sequence>MTTSRIEWDDNRSSPWIRSSASPPCVRAQTVVYSESPVRPGYGSYSSCSHITDARTMANVRPCLRAKSF</sequence>
<dbReference type="EMBL" id="CM027687">
    <property type="protein sequence ID" value="KAG0519845.1"/>
    <property type="molecule type" value="Genomic_DNA"/>
</dbReference>
<dbReference type="AlphaFoldDB" id="A0A921QF32"/>
<protein>
    <submittedName>
        <fullName evidence="1">Uncharacterized protein</fullName>
    </submittedName>
</protein>
<comment type="caution">
    <text evidence="1">The sequence shown here is derived from an EMBL/GenBank/DDBJ whole genome shotgun (WGS) entry which is preliminary data.</text>
</comment>
<proteinExistence type="predicted"/>
<reference evidence="1" key="2">
    <citation type="submission" date="2020-10" db="EMBL/GenBank/DDBJ databases">
        <authorList>
            <person name="Cooper E.A."/>
            <person name="Brenton Z.W."/>
            <person name="Flinn B.S."/>
            <person name="Jenkins J."/>
            <person name="Shu S."/>
            <person name="Flowers D."/>
            <person name="Luo F."/>
            <person name="Wang Y."/>
            <person name="Xia P."/>
            <person name="Barry K."/>
            <person name="Daum C."/>
            <person name="Lipzen A."/>
            <person name="Yoshinaga Y."/>
            <person name="Schmutz J."/>
            <person name="Saski C."/>
            <person name="Vermerris W."/>
            <person name="Kresovich S."/>
        </authorList>
    </citation>
    <scope>NUCLEOTIDE SEQUENCE</scope>
</reference>
<name>A0A921QF32_SORBI</name>